<protein>
    <submittedName>
        <fullName evidence="2">Uncharacterized protein</fullName>
    </submittedName>
</protein>
<feature type="transmembrane region" description="Helical" evidence="1">
    <location>
        <begin position="94"/>
        <end position="112"/>
    </location>
</feature>
<name>A0ABD3PPU7_9STRA</name>
<comment type="caution">
    <text evidence="2">The sequence shown here is derived from an EMBL/GenBank/DDBJ whole genome shotgun (WGS) entry which is preliminary data.</text>
</comment>
<dbReference type="PROSITE" id="PS51257">
    <property type="entry name" value="PROKAR_LIPOPROTEIN"/>
    <property type="match status" value="1"/>
</dbReference>
<feature type="transmembrane region" description="Helical" evidence="1">
    <location>
        <begin position="55"/>
        <end position="73"/>
    </location>
</feature>
<organism evidence="2 3">
    <name type="scientific">Cyclotella cryptica</name>
    <dbReference type="NCBI Taxonomy" id="29204"/>
    <lineage>
        <taxon>Eukaryota</taxon>
        <taxon>Sar</taxon>
        <taxon>Stramenopiles</taxon>
        <taxon>Ochrophyta</taxon>
        <taxon>Bacillariophyta</taxon>
        <taxon>Coscinodiscophyceae</taxon>
        <taxon>Thalassiosirophycidae</taxon>
        <taxon>Stephanodiscales</taxon>
        <taxon>Stephanodiscaceae</taxon>
        <taxon>Cyclotella</taxon>
    </lineage>
</organism>
<feature type="transmembrane region" description="Helical" evidence="1">
    <location>
        <begin position="132"/>
        <end position="149"/>
    </location>
</feature>
<feature type="transmembrane region" description="Helical" evidence="1">
    <location>
        <begin position="12"/>
        <end position="35"/>
    </location>
</feature>
<evidence type="ECO:0000313" key="3">
    <source>
        <dbReference type="Proteomes" id="UP001516023"/>
    </source>
</evidence>
<evidence type="ECO:0000313" key="2">
    <source>
        <dbReference type="EMBL" id="KAL3790150.1"/>
    </source>
</evidence>
<dbReference type="AlphaFoldDB" id="A0ABD3PPU7"/>
<keyword evidence="3" id="KW-1185">Reference proteome</keyword>
<evidence type="ECO:0000256" key="1">
    <source>
        <dbReference type="SAM" id="Phobius"/>
    </source>
</evidence>
<dbReference type="EMBL" id="JABMIG020000132">
    <property type="protein sequence ID" value="KAL3790150.1"/>
    <property type="molecule type" value="Genomic_DNA"/>
</dbReference>
<accession>A0ABD3PPU7</accession>
<proteinExistence type="predicted"/>
<keyword evidence="1" id="KW-0812">Transmembrane</keyword>
<dbReference type="Gene3D" id="1.20.140.150">
    <property type="match status" value="1"/>
</dbReference>
<dbReference type="Proteomes" id="UP001516023">
    <property type="component" value="Unassembled WGS sequence"/>
</dbReference>
<keyword evidence="1" id="KW-1133">Transmembrane helix</keyword>
<reference evidence="2 3" key="1">
    <citation type="journal article" date="2020" name="G3 (Bethesda)">
        <title>Improved Reference Genome for Cyclotella cryptica CCMP332, a Model for Cell Wall Morphogenesis, Salinity Adaptation, and Lipid Production in Diatoms (Bacillariophyta).</title>
        <authorList>
            <person name="Roberts W.R."/>
            <person name="Downey K.M."/>
            <person name="Ruck E.C."/>
            <person name="Traller J.C."/>
            <person name="Alverson A.J."/>
        </authorList>
    </citation>
    <scope>NUCLEOTIDE SEQUENCE [LARGE SCALE GENOMIC DNA]</scope>
    <source>
        <strain evidence="2 3">CCMP332</strain>
    </source>
</reference>
<sequence>MTNQKIQSLSLLSSVCALVAFILNWIAVAGCSFVRLAVTFGNSSDPSSFSLRFGIWFYQAWTVVASLGGSAVFQGCWRYPDYVEFDSYMKSARAFSVMALIVGAGFMFADFISACTSSQTGGRRVASPSIQGVGYILASIFCALSLLILDSDICHDNNLVGQFTSLFPNVSMIATNCHISTGAKCAISASVFYFLAGASSCYVSKVEKSEVAVTEAGGVTEPLIAADGDL</sequence>
<keyword evidence="1" id="KW-0472">Membrane</keyword>
<gene>
    <name evidence="2" type="ORF">HJC23_009587</name>
</gene>